<name>A0A7V4CLR7_FERPE</name>
<dbReference type="InterPro" id="IPR036388">
    <property type="entry name" value="WH-like_DNA-bd_sf"/>
</dbReference>
<sequence length="244" mass="27875">MLRNHVNLLWLPQSQTVVAVFECWESEAKEVCCFLKRHQFSAVKLPIPQSVMDITIANSCILTSSDIDVLQQLADGHTINEIAKGKRKQGRIYQRLYHIRQKLGARHTLHAVATAIRRGYIKIEPNIADRQEAVAIIVCICSKNKRGDLEAALAELQRTGKILLSPRSLVPSLTQLEIQTLQLLADGKKSREVAQMTSKRRRSKERSKRLDWITEKRLKSIREKLHAQHNAHAIRIAMELGLIW</sequence>
<dbReference type="InterPro" id="IPR016032">
    <property type="entry name" value="Sig_transdc_resp-reg_C-effctor"/>
</dbReference>
<proteinExistence type="predicted"/>
<accession>A0A7V4CLR7</accession>
<dbReference type="GO" id="GO:0006355">
    <property type="term" value="P:regulation of DNA-templated transcription"/>
    <property type="evidence" value="ECO:0007669"/>
    <property type="project" value="InterPro"/>
</dbReference>
<dbReference type="Gene3D" id="1.10.10.10">
    <property type="entry name" value="Winged helix-like DNA-binding domain superfamily/Winged helix DNA-binding domain"/>
    <property type="match status" value="2"/>
</dbReference>
<dbReference type="EMBL" id="DTBH01000035">
    <property type="protein sequence ID" value="HGQ76610.1"/>
    <property type="molecule type" value="Genomic_DNA"/>
</dbReference>
<protein>
    <recommendedName>
        <fullName evidence="1">HTH luxR-type domain-containing protein</fullName>
    </recommendedName>
</protein>
<dbReference type="InterPro" id="IPR000792">
    <property type="entry name" value="Tscrpt_reg_LuxR_C"/>
</dbReference>
<feature type="domain" description="HTH luxR-type" evidence="1">
    <location>
        <begin position="59"/>
        <end position="115"/>
    </location>
</feature>
<gene>
    <name evidence="2" type="ORF">ENU12_01510</name>
</gene>
<evidence type="ECO:0000259" key="1">
    <source>
        <dbReference type="SMART" id="SM00421"/>
    </source>
</evidence>
<dbReference type="SUPFAM" id="SSF46894">
    <property type="entry name" value="C-terminal effector domain of the bipartite response regulators"/>
    <property type="match status" value="2"/>
</dbReference>
<dbReference type="GO" id="GO:0003677">
    <property type="term" value="F:DNA binding"/>
    <property type="evidence" value="ECO:0007669"/>
    <property type="project" value="InterPro"/>
</dbReference>
<feature type="domain" description="HTH luxR-type" evidence="1">
    <location>
        <begin position="170"/>
        <end position="237"/>
    </location>
</feature>
<dbReference type="AlphaFoldDB" id="A0A7V4CLR7"/>
<reference evidence="2" key="1">
    <citation type="journal article" date="2020" name="mSystems">
        <title>Genome- and Community-Level Interaction Insights into Carbon Utilization and Element Cycling Functions of Hydrothermarchaeota in Hydrothermal Sediment.</title>
        <authorList>
            <person name="Zhou Z."/>
            <person name="Liu Y."/>
            <person name="Xu W."/>
            <person name="Pan J."/>
            <person name="Luo Z.H."/>
            <person name="Li M."/>
        </authorList>
    </citation>
    <scope>NUCLEOTIDE SEQUENCE [LARGE SCALE GENOMIC DNA]</scope>
    <source>
        <strain evidence="2">SpSt-640</strain>
    </source>
</reference>
<comment type="caution">
    <text evidence="2">The sequence shown here is derived from an EMBL/GenBank/DDBJ whole genome shotgun (WGS) entry which is preliminary data.</text>
</comment>
<dbReference type="SMART" id="SM00421">
    <property type="entry name" value="HTH_LUXR"/>
    <property type="match status" value="2"/>
</dbReference>
<organism evidence="2">
    <name type="scientific">Fervidobacterium pennivorans</name>
    <dbReference type="NCBI Taxonomy" id="93466"/>
    <lineage>
        <taxon>Bacteria</taxon>
        <taxon>Thermotogati</taxon>
        <taxon>Thermotogota</taxon>
        <taxon>Thermotogae</taxon>
        <taxon>Thermotogales</taxon>
        <taxon>Fervidobacteriaceae</taxon>
        <taxon>Fervidobacterium</taxon>
    </lineage>
</organism>
<evidence type="ECO:0000313" key="2">
    <source>
        <dbReference type="EMBL" id="HGQ76610.1"/>
    </source>
</evidence>